<evidence type="ECO:0000313" key="5">
    <source>
        <dbReference type="Proteomes" id="UP000815698"/>
    </source>
</evidence>
<dbReference type="GO" id="GO:0016301">
    <property type="term" value="F:kinase activity"/>
    <property type="evidence" value="ECO:0007669"/>
    <property type="project" value="UniProtKB-KW"/>
</dbReference>
<organism evidence="4 5">
    <name type="scientific">Dermabacter jinjuensis</name>
    <dbReference type="NCBI Taxonomy" id="1667168"/>
    <lineage>
        <taxon>Bacteria</taxon>
        <taxon>Bacillati</taxon>
        <taxon>Actinomycetota</taxon>
        <taxon>Actinomycetes</taxon>
        <taxon>Micrococcales</taxon>
        <taxon>Dermabacteraceae</taxon>
        <taxon>Dermabacter</taxon>
    </lineage>
</organism>
<gene>
    <name evidence="4" type="ORF">COP05_01120</name>
</gene>
<name>A0ABM6PKX5_9MICO</name>
<dbReference type="InterPro" id="IPR001206">
    <property type="entry name" value="Diacylglycerol_kinase_cat_dom"/>
</dbReference>
<dbReference type="SUPFAM" id="SSF111331">
    <property type="entry name" value="NAD kinase/diacylglycerol kinase-like"/>
    <property type="match status" value="1"/>
</dbReference>
<comment type="similarity">
    <text evidence="1">Belongs to the eukaryotic diacylglycerol kinase family.</text>
</comment>
<dbReference type="Pfam" id="PF00781">
    <property type="entry name" value="DAGK_cat"/>
    <property type="match status" value="1"/>
</dbReference>
<dbReference type="EMBL" id="CP023482">
    <property type="protein sequence ID" value="ATH95846.1"/>
    <property type="molecule type" value="Genomic_DNA"/>
</dbReference>
<dbReference type="SMART" id="SM00045">
    <property type="entry name" value="DAGKa"/>
    <property type="match status" value="1"/>
</dbReference>
<dbReference type="Gene3D" id="3.40.50.10330">
    <property type="entry name" value="Probable inorganic polyphosphate/atp-NAD kinase, domain 1"/>
    <property type="match status" value="1"/>
</dbReference>
<dbReference type="InterPro" id="IPR017438">
    <property type="entry name" value="ATP-NAD_kinase_N"/>
</dbReference>
<proteinExistence type="inferred from homology"/>
<dbReference type="InterPro" id="IPR045540">
    <property type="entry name" value="YegS/DAGK_C"/>
</dbReference>
<evidence type="ECO:0000313" key="4">
    <source>
        <dbReference type="EMBL" id="ATH95846.1"/>
    </source>
</evidence>
<dbReference type="Gene3D" id="2.60.200.40">
    <property type="match status" value="1"/>
</dbReference>
<dbReference type="SMART" id="SM00046">
    <property type="entry name" value="DAGKc"/>
    <property type="match status" value="1"/>
</dbReference>
<accession>A0ABM6PKX5</accession>
<evidence type="ECO:0000259" key="3">
    <source>
        <dbReference type="PROSITE" id="PS50146"/>
    </source>
</evidence>
<dbReference type="EC" id="2.7.1.107" evidence="2"/>
<feature type="domain" description="DAGKc" evidence="3">
    <location>
        <begin position="21"/>
        <end position="153"/>
    </location>
</feature>
<reference evidence="4 5" key="1">
    <citation type="journal article" date="2016" name="Int. J. Syst. Evol. Microbiol.">
        <title>Dermabacter jinjuensis sp. nov., a novel species of the genus Dermabacter isolated from a clinical specimen.</title>
        <authorList>
            <person name="Park Y.K."/>
            <person name="Lee K.M."/>
            <person name="Lee W.K."/>
            <person name="Cho M.J."/>
            <person name="Lee H.S."/>
            <person name="Cho Y.G."/>
            <person name="Lee Y.C."/>
            <person name="Lee W.K."/>
            <person name="Seong W.K."/>
            <person name="Hwang K.J."/>
        </authorList>
    </citation>
    <scope>NUCLEOTIDE SEQUENCE [LARGE SCALE GENOMIC DNA]</scope>
    <source>
        <strain evidence="4 5">32T</strain>
    </source>
</reference>
<dbReference type="PANTHER" id="PTHR30492">
    <property type="entry name" value="METHYLGLYOXAL SYNTHASE"/>
    <property type="match status" value="1"/>
</dbReference>
<dbReference type="Proteomes" id="UP000815698">
    <property type="component" value="Chromosome"/>
</dbReference>
<sequence length="333" mass="34686">MADRSCFPGYSAAPSTYAGAVEKLHVGVVVNPSKLKDVAEFRGRVVSHVFNVDPDAQVSFYETTVEDAGFGQAQQAVSDGCSVVLAAGGDGTVRLVAAGLAHSDVALGIVPMGTGNLFARNLDIPIDDLRGAIKVALTGEALTADLGYLQHGESLEDANKAKEEPFLVIAGFGFDAVIMENTNSKLKKAVGWLAYVVAGAKKIVGRGQSVDLELDGRSPKTLKARTVMIGNVGRLPGGITLMPGADRSNGSLEILALDWKGAAGFSQILGQLVLPGGPKTLAKISNHRTFQAREAVVSTSKALPVQVDGDYVGNATHLVTRVDAGALLIHCAR</sequence>
<dbReference type="Pfam" id="PF19279">
    <property type="entry name" value="YegS_C"/>
    <property type="match status" value="1"/>
</dbReference>
<protein>
    <recommendedName>
        <fullName evidence="2">diacylglycerol kinase (ATP)</fullName>
        <ecNumber evidence="2">2.7.1.107</ecNumber>
    </recommendedName>
</protein>
<dbReference type="PROSITE" id="PS50146">
    <property type="entry name" value="DAGK"/>
    <property type="match status" value="1"/>
</dbReference>
<keyword evidence="4" id="KW-0418">Kinase</keyword>
<keyword evidence="4" id="KW-0808">Transferase</keyword>
<dbReference type="InterPro" id="IPR000756">
    <property type="entry name" value="Diacylglycerol_kin_accessory"/>
</dbReference>
<evidence type="ECO:0000256" key="2">
    <source>
        <dbReference type="ARBA" id="ARBA00012133"/>
    </source>
</evidence>
<evidence type="ECO:0000256" key="1">
    <source>
        <dbReference type="ARBA" id="ARBA00009280"/>
    </source>
</evidence>
<dbReference type="PANTHER" id="PTHR30492:SF0">
    <property type="entry name" value="METHYLGLYOXAL SYNTHASE"/>
    <property type="match status" value="1"/>
</dbReference>
<dbReference type="InterPro" id="IPR004363">
    <property type="entry name" value="Methylgl_synth"/>
</dbReference>
<dbReference type="InterPro" id="IPR016064">
    <property type="entry name" value="NAD/diacylglycerol_kinase_sf"/>
</dbReference>
<keyword evidence="5" id="KW-1185">Reference proteome</keyword>